<sequence>MSTNPWPSVLPLFNEMLRRLDPPSPVAQEVSPQRPSDPFSLSITVKSDAGNQTSGNTGAKKAIININNTEMVLSAGTVTVVQGADGNIAITANPVEVRERALPPTPPLSSEPEPPSPVVSSSGVSITEIIGSRRPEWLELQSPGTAALSTSASPGRESPRHPPSLRRARRFSFRTQLRRGSSSEAGTPVLRSPTSAPPPYSPVGWASTAEEVSIMEEILEELEVAPLNIRSREN</sequence>
<reference evidence="2 3" key="1">
    <citation type="journal article" date="2020" name="Phytopathology">
        <title>Genome Sequence Resources of Colletotrichum truncatum, C. plurivorum, C. musicola, and C. sojae: Four Species Pathogenic to Soybean (Glycine max).</title>
        <authorList>
            <person name="Rogerio F."/>
            <person name="Boufleur T.R."/>
            <person name="Ciampi-Guillardi M."/>
            <person name="Sukno S.A."/>
            <person name="Thon M.R."/>
            <person name="Massola Junior N.S."/>
            <person name="Baroncelli R."/>
        </authorList>
    </citation>
    <scope>NUCLEOTIDE SEQUENCE [LARGE SCALE GENOMIC DNA]</scope>
    <source>
        <strain evidence="2 3">LFN0009</strain>
    </source>
</reference>
<comment type="caution">
    <text evidence="2">The sequence shown here is derived from an EMBL/GenBank/DDBJ whole genome shotgun (WGS) entry which is preliminary data.</text>
</comment>
<organism evidence="2 3">
    <name type="scientific">Colletotrichum sojae</name>
    <dbReference type="NCBI Taxonomy" id="2175907"/>
    <lineage>
        <taxon>Eukaryota</taxon>
        <taxon>Fungi</taxon>
        <taxon>Dikarya</taxon>
        <taxon>Ascomycota</taxon>
        <taxon>Pezizomycotina</taxon>
        <taxon>Sordariomycetes</taxon>
        <taxon>Hypocreomycetidae</taxon>
        <taxon>Glomerellales</taxon>
        <taxon>Glomerellaceae</taxon>
        <taxon>Colletotrichum</taxon>
        <taxon>Colletotrichum orchidearum species complex</taxon>
    </lineage>
</organism>
<feature type="compositionally biased region" description="Polar residues" evidence="1">
    <location>
        <begin position="142"/>
        <end position="153"/>
    </location>
</feature>
<feature type="compositionally biased region" description="Basic residues" evidence="1">
    <location>
        <begin position="163"/>
        <end position="172"/>
    </location>
</feature>
<dbReference type="EMBL" id="WIGN01000037">
    <property type="protein sequence ID" value="KAF6815220.1"/>
    <property type="molecule type" value="Genomic_DNA"/>
</dbReference>
<proteinExistence type="predicted"/>
<accession>A0A8H6JM91</accession>
<evidence type="ECO:0000313" key="2">
    <source>
        <dbReference type="EMBL" id="KAF6815220.1"/>
    </source>
</evidence>
<keyword evidence="3" id="KW-1185">Reference proteome</keyword>
<feature type="compositionally biased region" description="Pro residues" evidence="1">
    <location>
        <begin position="103"/>
        <end position="117"/>
    </location>
</feature>
<dbReference type="Proteomes" id="UP000652219">
    <property type="component" value="Unassembled WGS sequence"/>
</dbReference>
<dbReference type="AlphaFoldDB" id="A0A8H6JM91"/>
<protein>
    <submittedName>
        <fullName evidence="2">Uncharacterized protein</fullName>
    </submittedName>
</protein>
<evidence type="ECO:0000313" key="3">
    <source>
        <dbReference type="Proteomes" id="UP000652219"/>
    </source>
</evidence>
<evidence type="ECO:0000256" key="1">
    <source>
        <dbReference type="SAM" id="MobiDB-lite"/>
    </source>
</evidence>
<name>A0A8H6JM91_9PEZI</name>
<feature type="compositionally biased region" description="Polar residues" evidence="1">
    <location>
        <begin position="173"/>
        <end position="185"/>
    </location>
</feature>
<feature type="region of interest" description="Disordered" evidence="1">
    <location>
        <begin position="100"/>
        <end position="204"/>
    </location>
</feature>
<gene>
    <name evidence="2" type="ORF">CSOJ01_03672</name>
</gene>